<dbReference type="Proteomes" id="UP000469523">
    <property type="component" value="Unassembled WGS sequence"/>
</dbReference>
<dbReference type="Gene3D" id="1.10.3210.10">
    <property type="entry name" value="Hypothetical protein af1432"/>
    <property type="match status" value="1"/>
</dbReference>
<sequence>MSKNIEVTKLDIGMILDRDVMDFKTGVILIPKNTVITKELIDKLIINKVDDVFIREEEIPKLIYNNDLKESYNNLGDILDNIFDEVKMENKLETDKILKVMNDFVDEVSKERDILTQMRLLKKKDDYTFNHSLGVSILSIALGKWLGLSKNQIFDLSIAALFHDLGKLKISQDIINKPSKLTEDEAMEMKKHSFYGYKILLDTKKFNNDILLGVLQHHEKIDGTGYPNGVSEKDIHLYAKIIAICDIYHALTSNRVYKHKDSPLRAADYLRQESFTSLDSHITQVFLKNISRFYVGNTVLLSDGTTGIIVYVHPQDETKPIIKTGDKFVDFLKEQDIEILDIVV</sequence>
<dbReference type="InterPro" id="IPR003607">
    <property type="entry name" value="HD/PDEase_dom"/>
</dbReference>
<dbReference type="InterPro" id="IPR037522">
    <property type="entry name" value="HD_GYP_dom"/>
</dbReference>
<gene>
    <name evidence="2" type="ORF">FYJ83_02350</name>
</gene>
<keyword evidence="3" id="KW-1185">Reference proteome</keyword>
<dbReference type="SMART" id="SM00471">
    <property type="entry name" value="HDc"/>
    <property type="match status" value="1"/>
</dbReference>
<dbReference type="EMBL" id="VUNQ01000003">
    <property type="protein sequence ID" value="MSU00305.1"/>
    <property type="molecule type" value="Genomic_DNA"/>
</dbReference>
<dbReference type="PANTHER" id="PTHR43155:SF2">
    <property type="entry name" value="CYCLIC DI-GMP PHOSPHODIESTERASE PA4108"/>
    <property type="match status" value="1"/>
</dbReference>
<dbReference type="PROSITE" id="PS51832">
    <property type="entry name" value="HD_GYP"/>
    <property type="match status" value="1"/>
</dbReference>
<comment type="caution">
    <text evidence="2">The sequence shown here is derived from an EMBL/GenBank/DDBJ whole genome shotgun (WGS) entry which is preliminary data.</text>
</comment>
<evidence type="ECO:0000313" key="3">
    <source>
        <dbReference type="Proteomes" id="UP000469523"/>
    </source>
</evidence>
<dbReference type="Pfam" id="PF13487">
    <property type="entry name" value="HD_5"/>
    <property type="match status" value="1"/>
</dbReference>
<name>A0A6N7XUZ4_9FIRM</name>
<organism evidence="2 3">
    <name type="scientific">Tissierella pigra</name>
    <dbReference type="NCBI Taxonomy" id="2607614"/>
    <lineage>
        <taxon>Bacteria</taxon>
        <taxon>Bacillati</taxon>
        <taxon>Bacillota</taxon>
        <taxon>Tissierellia</taxon>
        <taxon>Tissierellales</taxon>
        <taxon>Tissierellaceae</taxon>
        <taxon>Tissierella</taxon>
    </lineage>
</organism>
<evidence type="ECO:0000313" key="2">
    <source>
        <dbReference type="EMBL" id="MSU00305.1"/>
    </source>
</evidence>
<feature type="domain" description="HD-GYP" evidence="1">
    <location>
        <begin position="106"/>
        <end position="302"/>
    </location>
</feature>
<accession>A0A6N7XUZ4</accession>
<dbReference type="PANTHER" id="PTHR43155">
    <property type="entry name" value="CYCLIC DI-GMP PHOSPHODIESTERASE PA4108-RELATED"/>
    <property type="match status" value="1"/>
</dbReference>
<dbReference type="AlphaFoldDB" id="A0A6N7XUZ4"/>
<evidence type="ECO:0000259" key="1">
    <source>
        <dbReference type="PROSITE" id="PS51832"/>
    </source>
</evidence>
<protein>
    <submittedName>
        <fullName evidence="2">HD-GYP domain-containing protein</fullName>
    </submittedName>
</protein>
<dbReference type="CDD" id="cd00077">
    <property type="entry name" value="HDc"/>
    <property type="match status" value="1"/>
</dbReference>
<dbReference type="RefSeq" id="WP_154438725.1">
    <property type="nucleotide sequence ID" value="NZ_JAHLPJ010000001.1"/>
</dbReference>
<reference evidence="2 3" key="1">
    <citation type="submission" date="2019-09" db="EMBL/GenBank/DDBJ databases">
        <title>In-depth cultivation of the pig gut microbiome towards novel bacterial diversity and tailored functional studies.</title>
        <authorList>
            <person name="Wylensek D."/>
            <person name="Hitch T.C.A."/>
            <person name="Clavel T."/>
        </authorList>
    </citation>
    <scope>NUCLEOTIDE SEQUENCE [LARGE SCALE GENOMIC DNA]</scope>
    <source>
        <strain evidence="2 3">WCA3-693-APC-4?</strain>
    </source>
</reference>
<proteinExistence type="predicted"/>
<dbReference type="SUPFAM" id="SSF109604">
    <property type="entry name" value="HD-domain/PDEase-like"/>
    <property type="match status" value="1"/>
</dbReference>